<dbReference type="VEuPathDB" id="MicrosporidiaDB:TUBRATIS_19240"/>
<reference evidence="2 3" key="1">
    <citation type="submission" date="2018-10" db="EMBL/GenBank/DDBJ databases">
        <title>Draft genome sequence of the microsporidian Tubulinosema ratisbonensis.</title>
        <authorList>
            <person name="Polonais V."/>
            <person name="Peyretaillade E."/>
            <person name="Niehus S."/>
            <person name="Wawrzyniak I."/>
            <person name="Franchet A."/>
            <person name="Gaspin C."/>
            <person name="Reichstadt M."/>
            <person name="Belser C."/>
            <person name="Labadie K."/>
            <person name="Delbac F."/>
            <person name="Ferrandon D."/>
        </authorList>
    </citation>
    <scope>NUCLEOTIDE SEQUENCE [LARGE SCALE GENOMIC DNA]</scope>
    <source>
        <strain evidence="2 3">Franzen</strain>
    </source>
</reference>
<sequence length="140" mass="17387">MNKKYHLPLIYILSLFLIIIDSFYKEILSYFINKYNYSHLSKTFNQKIQEINLEGKEYEFWKIIRKLIIFHDYFKHKLLLQLIKEGYSLKNFRMALELWNNLEIKPKKYILYYSDMYNLGIFLPFFFPVLIHFYKKISKK</sequence>
<dbReference type="AlphaFoldDB" id="A0A437AKJ0"/>
<evidence type="ECO:0000256" key="1">
    <source>
        <dbReference type="SAM" id="Phobius"/>
    </source>
</evidence>
<dbReference type="OrthoDB" id="2189782at2759"/>
<organism evidence="2 3">
    <name type="scientific">Tubulinosema ratisbonensis</name>
    <dbReference type="NCBI Taxonomy" id="291195"/>
    <lineage>
        <taxon>Eukaryota</taxon>
        <taxon>Fungi</taxon>
        <taxon>Fungi incertae sedis</taxon>
        <taxon>Microsporidia</taxon>
        <taxon>Tubulinosematoidea</taxon>
        <taxon>Tubulinosematidae</taxon>
        <taxon>Tubulinosema</taxon>
    </lineage>
</organism>
<dbReference type="EMBL" id="RCSS01000462">
    <property type="protein sequence ID" value="RVD91612.1"/>
    <property type="molecule type" value="Genomic_DNA"/>
</dbReference>
<keyword evidence="3" id="KW-1185">Reference proteome</keyword>
<proteinExistence type="predicted"/>
<evidence type="ECO:0000313" key="2">
    <source>
        <dbReference type="EMBL" id="RVD91612.1"/>
    </source>
</evidence>
<keyword evidence="1" id="KW-0812">Transmembrane</keyword>
<comment type="caution">
    <text evidence="2">The sequence shown here is derived from an EMBL/GenBank/DDBJ whole genome shotgun (WGS) entry which is preliminary data.</text>
</comment>
<dbReference type="Proteomes" id="UP000282876">
    <property type="component" value="Unassembled WGS sequence"/>
</dbReference>
<feature type="transmembrane region" description="Helical" evidence="1">
    <location>
        <begin position="116"/>
        <end position="134"/>
    </location>
</feature>
<keyword evidence="1" id="KW-0472">Membrane</keyword>
<accession>A0A437AKJ0</accession>
<evidence type="ECO:0000313" key="3">
    <source>
        <dbReference type="Proteomes" id="UP000282876"/>
    </source>
</evidence>
<feature type="transmembrane region" description="Helical" evidence="1">
    <location>
        <begin position="7"/>
        <end position="24"/>
    </location>
</feature>
<keyword evidence="1" id="KW-1133">Transmembrane helix</keyword>
<gene>
    <name evidence="2" type="ORF">TUBRATIS_19240</name>
</gene>
<name>A0A437AKJ0_9MICR</name>
<protein>
    <submittedName>
        <fullName evidence="2">Uncharacterized protein</fullName>
    </submittedName>
</protein>